<name>A0AAP0JVZ3_9MAGN</name>
<feature type="signal peptide" evidence="3">
    <location>
        <begin position="1"/>
        <end position="24"/>
    </location>
</feature>
<dbReference type="Proteomes" id="UP001419268">
    <property type="component" value="Unassembled WGS sequence"/>
</dbReference>
<keyword evidence="5" id="KW-1185">Reference proteome</keyword>
<dbReference type="GO" id="GO:0016579">
    <property type="term" value="P:protein deubiquitination"/>
    <property type="evidence" value="ECO:0007669"/>
    <property type="project" value="InterPro"/>
</dbReference>
<dbReference type="InterPro" id="IPR033865">
    <property type="entry name" value="Ataxin-3"/>
</dbReference>
<keyword evidence="2" id="KW-0472">Membrane</keyword>
<evidence type="ECO:0000256" key="2">
    <source>
        <dbReference type="SAM" id="Phobius"/>
    </source>
</evidence>
<keyword evidence="2" id="KW-0812">Transmembrane</keyword>
<dbReference type="GO" id="GO:0005634">
    <property type="term" value="C:nucleus"/>
    <property type="evidence" value="ECO:0007669"/>
    <property type="project" value="TreeGrafter"/>
</dbReference>
<sequence length="256" mass="28062">MNQRFIAKDTTCCLRLSFCSLCLGLPVGYGSDQASLSDSHALSLSLLAVRDGAPRLLHRFGSHFSHRLDGAKQFLENALLSDFLGRGATATTPSPPCPPPRQRPDAPPDPSRPHRLPQPLRSAILDCASRVCVFAVWEACDGRSDQWRNALYYEVRESKLSAVHCVNTVLRGPFFSEFDFAALASISIGRSADDDPSSGDFTRFGGATDESHNVSMGGDFVSVSTIYLMFLDLVICLCLMMFLIVFEFAKVVVVDF</sequence>
<evidence type="ECO:0000256" key="1">
    <source>
        <dbReference type="SAM" id="MobiDB-lite"/>
    </source>
</evidence>
<evidence type="ECO:0000256" key="3">
    <source>
        <dbReference type="SAM" id="SignalP"/>
    </source>
</evidence>
<proteinExistence type="predicted"/>
<dbReference type="GO" id="GO:0004843">
    <property type="term" value="F:cysteine-type deubiquitinase activity"/>
    <property type="evidence" value="ECO:0007669"/>
    <property type="project" value="InterPro"/>
</dbReference>
<protein>
    <submittedName>
        <fullName evidence="4">Uncharacterized protein</fullName>
    </submittedName>
</protein>
<accession>A0AAP0JVZ3</accession>
<organism evidence="4 5">
    <name type="scientific">Stephania cephalantha</name>
    <dbReference type="NCBI Taxonomy" id="152367"/>
    <lineage>
        <taxon>Eukaryota</taxon>
        <taxon>Viridiplantae</taxon>
        <taxon>Streptophyta</taxon>
        <taxon>Embryophyta</taxon>
        <taxon>Tracheophyta</taxon>
        <taxon>Spermatophyta</taxon>
        <taxon>Magnoliopsida</taxon>
        <taxon>Ranunculales</taxon>
        <taxon>Menispermaceae</taxon>
        <taxon>Menispermoideae</taxon>
        <taxon>Cissampelideae</taxon>
        <taxon>Stephania</taxon>
    </lineage>
</organism>
<dbReference type="PANTHER" id="PTHR14159:SF0">
    <property type="entry name" value="ATAXIN-3-RELATED"/>
    <property type="match status" value="1"/>
</dbReference>
<evidence type="ECO:0000313" key="4">
    <source>
        <dbReference type="EMBL" id="KAK9140553.1"/>
    </source>
</evidence>
<feature type="chain" id="PRO_5043053982" evidence="3">
    <location>
        <begin position="25"/>
        <end position="256"/>
    </location>
</feature>
<dbReference type="PANTHER" id="PTHR14159">
    <property type="entry name" value="ATAXIN-3-RELATED"/>
    <property type="match status" value="1"/>
</dbReference>
<dbReference type="EMBL" id="JBBNAG010000004">
    <property type="protein sequence ID" value="KAK9140553.1"/>
    <property type="molecule type" value="Genomic_DNA"/>
</dbReference>
<keyword evidence="2" id="KW-1133">Transmembrane helix</keyword>
<comment type="caution">
    <text evidence="4">The sequence shown here is derived from an EMBL/GenBank/DDBJ whole genome shotgun (WGS) entry which is preliminary data.</text>
</comment>
<dbReference type="AlphaFoldDB" id="A0AAP0JVZ3"/>
<feature type="transmembrane region" description="Helical" evidence="2">
    <location>
        <begin position="226"/>
        <end position="246"/>
    </location>
</feature>
<evidence type="ECO:0000313" key="5">
    <source>
        <dbReference type="Proteomes" id="UP001419268"/>
    </source>
</evidence>
<feature type="compositionally biased region" description="Pro residues" evidence="1">
    <location>
        <begin position="93"/>
        <end position="110"/>
    </location>
</feature>
<reference evidence="4 5" key="1">
    <citation type="submission" date="2024-01" db="EMBL/GenBank/DDBJ databases">
        <title>Genome assemblies of Stephania.</title>
        <authorList>
            <person name="Yang L."/>
        </authorList>
    </citation>
    <scope>NUCLEOTIDE SEQUENCE [LARGE SCALE GENOMIC DNA]</scope>
    <source>
        <strain evidence="4">JXDWG</strain>
        <tissue evidence="4">Leaf</tissue>
    </source>
</reference>
<feature type="region of interest" description="Disordered" evidence="1">
    <location>
        <begin position="89"/>
        <end position="117"/>
    </location>
</feature>
<keyword evidence="3" id="KW-0732">Signal</keyword>
<gene>
    <name evidence="4" type="ORF">Scep_010234</name>
</gene>